<gene>
    <name evidence="1" type="ORF">O0V09_12165</name>
</gene>
<protein>
    <submittedName>
        <fullName evidence="1">Uncharacterized protein</fullName>
    </submittedName>
</protein>
<dbReference type="AlphaFoldDB" id="A0A9J6RPB0"/>
<comment type="caution">
    <text evidence="1">The sequence shown here is derived from an EMBL/GenBank/DDBJ whole genome shotgun (WGS) entry which is preliminary data.</text>
</comment>
<dbReference type="Proteomes" id="UP001069090">
    <property type="component" value="Unassembled WGS sequence"/>
</dbReference>
<evidence type="ECO:0000313" key="1">
    <source>
        <dbReference type="EMBL" id="MCZ0865959.1"/>
    </source>
</evidence>
<accession>A0A9J6RPB0</accession>
<name>A0A9J6RPB0_9GAMM</name>
<organism evidence="1 2">
    <name type="scientific">Dasania phycosphaerae</name>
    <dbReference type="NCBI Taxonomy" id="2950436"/>
    <lineage>
        <taxon>Bacteria</taxon>
        <taxon>Pseudomonadati</taxon>
        <taxon>Pseudomonadota</taxon>
        <taxon>Gammaproteobacteria</taxon>
        <taxon>Cellvibrionales</taxon>
        <taxon>Spongiibacteraceae</taxon>
        <taxon>Dasania</taxon>
    </lineage>
</organism>
<reference evidence="1 2" key="1">
    <citation type="submission" date="2022-12" db="EMBL/GenBank/DDBJ databases">
        <title>Dasania phycosphaerae sp. nov., isolated from particulate material of the south coast of Korea.</title>
        <authorList>
            <person name="Jiang Y."/>
        </authorList>
    </citation>
    <scope>NUCLEOTIDE SEQUENCE [LARGE SCALE GENOMIC DNA]</scope>
    <source>
        <strain evidence="1 2">GY-19</strain>
    </source>
</reference>
<evidence type="ECO:0000313" key="2">
    <source>
        <dbReference type="Proteomes" id="UP001069090"/>
    </source>
</evidence>
<dbReference type="RefSeq" id="WP_258332112.1">
    <property type="nucleotide sequence ID" value="NZ_JAPTGG010000009.1"/>
</dbReference>
<proteinExistence type="predicted"/>
<keyword evidence="2" id="KW-1185">Reference proteome</keyword>
<dbReference type="EMBL" id="JAPTGG010000009">
    <property type="protein sequence ID" value="MCZ0865959.1"/>
    <property type="molecule type" value="Genomic_DNA"/>
</dbReference>
<sequence>MAETLCAADGDEGMDYCEVEKVKCTQIRDSVMHLTLEMSHISVTYKTDETTHSPFTAFATYFKYPEHEEVFVFIPSIEKEITLKHLSLIKEISKIIPKE</sequence>